<dbReference type="PROSITE" id="PS50039">
    <property type="entry name" value="FORK_HEAD_3"/>
    <property type="match status" value="1"/>
</dbReference>
<organism evidence="8 9">
    <name type="scientific">Sphaerulina musiva (strain SO2202)</name>
    <name type="common">Poplar stem canker fungus</name>
    <name type="synonym">Septoria musiva</name>
    <dbReference type="NCBI Taxonomy" id="692275"/>
    <lineage>
        <taxon>Eukaryota</taxon>
        <taxon>Fungi</taxon>
        <taxon>Dikarya</taxon>
        <taxon>Ascomycota</taxon>
        <taxon>Pezizomycotina</taxon>
        <taxon>Dothideomycetes</taxon>
        <taxon>Dothideomycetidae</taxon>
        <taxon>Mycosphaerellales</taxon>
        <taxon>Mycosphaerellaceae</taxon>
        <taxon>Sphaerulina</taxon>
    </lineage>
</organism>
<keyword evidence="2" id="KW-0805">Transcription regulation</keyword>
<dbReference type="Pfam" id="PF00250">
    <property type="entry name" value="Forkhead"/>
    <property type="match status" value="1"/>
</dbReference>
<dbReference type="RefSeq" id="XP_016762110.1">
    <property type="nucleotide sequence ID" value="XM_016910165.1"/>
</dbReference>
<feature type="non-terminal residue" evidence="8">
    <location>
        <position position="73"/>
    </location>
</feature>
<proteinExistence type="predicted"/>
<evidence type="ECO:0000256" key="6">
    <source>
        <dbReference type="PROSITE-ProRule" id="PRU00089"/>
    </source>
</evidence>
<dbReference type="AlphaFoldDB" id="M3D7Z9"/>
<name>M3D7Z9_SPHMS</name>
<evidence type="ECO:0000256" key="1">
    <source>
        <dbReference type="ARBA" id="ARBA00004123"/>
    </source>
</evidence>
<dbReference type="PANTHER" id="PTHR45881">
    <property type="entry name" value="CHECKPOINT SUPPRESSOR 1-LIKE, ISOFORM A-RELATED"/>
    <property type="match status" value="1"/>
</dbReference>
<dbReference type="GO" id="GO:0005634">
    <property type="term" value="C:nucleus"/>
    <property type="evidence" value="ECO:0007669"/>
    <property type="project" value="UniProtKB-SubCell"/>
</dbReference>
<feature type="domain" description="Fork-head" evidence="7">
    <location>
        <begin position="1"/>
        <end position="73"/>
    </location>
</feature>
<dbReference type="SMART" id="SM00339">
    <property type="entry name" value="FH"/>
    <property type="match status" value="1"/>
</dbReference>
<dbReference type="Gene3D" id="1.10.10.10">
    <property type="entry name" value="Winged helix-like DNA-binding domain superfamily/Winged helix DNA-binding domain"/>
    <property type="match status" value="1"/>
</dbReference>
<dbReference type="PANTHER" id="PTHR45881:SF5">
    <property type="entry name" value="FORK-HEAD DOMAIN-CONTAINING PROTEIN"/>
    <property type="match status" value="1"/>
</dbReference>
<dbReference type="PRINTS" id="PR00053">
    <property type="entry name" value="FORKHEAD"/>
</dbReference>
<evidence type="ECO:0000313" key="8">
    <source>
        <dbReference type="EMBL" id="EMF13989.1"/>
    </source>
</evidence>
<dbReference type="GO" id="GO:0000978">
    <property type="term" value="F:RNA polymerase II cis-regulatory region sequence-specific DNA binding"/>
    <property type="evidence" value="ECO:0007669"/>
    <property type="project" value="TreeGrafter"/>
</dbReference>
<feature type="non-terminal residue" evidence="8">
    <location>
        <position position="1"/>
    </location>
</feature>
<dbReference type="OrthoDB" id="5954824at2759"/>
<evidence type="ECO:0000256" key="3">
    <source>
        <dbReference type="ARBA" id="ARBA00023125"/>
    </source>
</evidence>
<dbReference type="EMBL" id="KB456262">
    <property type="protein sequence ID" value="EMF13989.1"/>
    <property type="molecule type" value="Genomic_DNA"/>
</dbReference>
<dbReference type="InterPro" id="IPR030456">
    <property type="entry name" value="TF_fork_head_CS_2"/>
</dbReference>
<sequence length="73" mass="8533">YAQLLHKCLKEAPQHTLSLRELYDWVSQHSQKAKDPNNRGWQNSVRHNLSMNAAFQRVTDRTSASKKGSLWRL</sequence>
<keyword evidence="5 6" id="KW-0539">Nucleus</keyword>
<dbReference type="GeneID" id="27907302"/>
<feature type="DNA-binding region" description="Fork-head" evidence="6">
    <location>
        <begin position="1"/>
        <end position="73"/>
    </location>
</feature>
<dbReference type="GO" id="GO:0000981">
    <property type="term" value="F:DNA-binding transcription factor activity, RNA polymerase II-specific"/>
    <property type="evidence" value="ECO:0007669"/>
    <property type="project" value="TreeGrafter"/>
</dbReference>
<evidence type="ECO:0000256" key="2">
    <source>
        <dbReference type="ARBA" id="ARBA00023015"/>
    </source>
</evidence>
<reference evidence="8 9" key="1">
    <citation type="journal article" date="2012" name="PLoS Pathog.">
        <title>Diverse lifestyles and strategies of plant pathogenesis encoded in the genomes of eighteen Dothideomycetes fungi.</title>
        <authorList>
            <person name="Ohm R.A."/>
            <person name="Feau N."/>
            <person name="Henrissat B."/>
            <person name="Schoch C.L."/>
            <person name="Horwitz B.A."/>
            <person name="Barry K.W."/>
            <person name="Condon B.J."/>
            <person name="Copeland A.C."/>
            <person name="Dhillon B."/>
            <person name="Glaser F."/>
            <person name="Hesse C.N."/>
            <person name="Kosti I."/>
            <person name="LaButti K."/>
            <person name="Lindquist E.A."/>
            <person name="Lucas S."/>
            <person name="Salamov A.A."/>
            <person name="Bradshaw R.E."/>
            <person name="Ciuffetti L."/>
            <person name="Hamelin R.C."/>
            <person name="Kema G.H.J."/>
            <person name="Lawrence C."/>
            <person name="Scott J.A."/>
            <person name="Spatafora J.W."/>
            <person name="Turgeon B.G."/>
            <person name="de Wit P.J.G.M."/>
            <person name="Zhong S."/>
            <person name="Goodwin S.B."/>
            <person name="Grigoriev I.V."/>
        </authorList>
    </citation>
    <scope>NUCLEOTIDE SEQUENCE [LARGE SCALE GENOMIC DNA]</scope>
    <source>
        <strain evidence="8 9">SO2202</strain>
    </source>
</reference>
<dbReference type="eggNOG" id="KOG2294">
    <property type="taxonomic scope" value="Eukaryota"/>
</dbReference>
<keyword evidence="9" id="KW-1185">Reference proteome</keyword>
<keyword evidence="3 6" id="KW-0238">DNA-binding</keyword>
<comment type="subcellular location">
    <subcellularLocation>
        <location evidence="1 6">Nucleus</location>
    </subcellularLocation>
</comment>
<dbReference type="InterPro" id="IPR036390">
    <property type="entry name" value="WH_DNA-bd_sf"/>
</dbReference>
<dbReference type="InterPro" id="IPR001766">
    <property type="entry name" value="Fork_head_dom"/>
</dbReference>
<evidence type="ECO:0000259" key="7">
    <source>
        <dbReference type="PROSITE" id="PS50039"/>
    </source>
</evidence>
<keyword evidence="4" id="KW-0804">Transcription</keyword>
<evidence type="ECO:0000313" key="9">
    <source>
        <dbReference type="Proteomes" id="UP000016931"/>
    </source>
</evidence>
<evidence type="ECO:0000256" key="4">
    <source>
        <dbReference type="ARBA" id="ARBA00023163"/>
    </source>
</evidence>
<dbReference type="PROSITE" id="PS00658">
    <property type="entry name" value="FORK_HEAD_2"/>
    <property type="match status" value="1"/>
</dbReference>
<dbReference type="STRING" id="692275.M3D7Z9"/>
<dbReference type="InterPro" id="IPR036388">
    <property type="entry name" value="WH-like_DNA-bd_sf"/>
</dbReference>
<dbReference type="HOGENOM" id="CLU_077699_7_0_1"/>
<dbReference type="SUPFAM" id="SSF46785">
    <property type="entry name" value="Winged helix' DNA-binding domain"/>
    <property type="match status" value="1"/>
</dbReference>
<evidence type="ECO:0000256" key="5">
    <source>
        <dbReference type="ARBA" id="ARBA00023242"/>
    </source>
</evidence>
<accession>M3D7Z9</accession>
<protein>
    <submittedName>
        <fullName evidence="8">Winged helix DNA-binding domain-containing protein</fullName>
    </submittedName>
</protein>
<dbReference type="Proteomes" id="UP000016931">
    <property type="component" value="Unassembled WGS sequence"/>
</dbReference>
<dbReference type="OMA" id="DWVSQHS"/>
<gene>
    <name evidence="8" type="ORF">SEPMUDRAFT_7757</name>
</gene>